<feature type="chain" id="PRO_5044832293" description="Major facilitator superfamily (MFS) profile domain-containing protein" evidence="7">
    <location>
        <begin position="28"/>
        <end position="543"/>
    </location>
</feature>
<feature type="transmembrane region" description="Helical" evidence="6">
    <location>
        <begin position="377"/>
        <end position="394"/>
    </location>
</feature>
<comment type="similarity">
    <text evidence="2">Belongs to the major facilitator superfamily. MFSD6 family.</text>
</comment>
<feature type="transmembrane region" description="Helical" evidence="6">
    <location>
        <begin position="149"/>
        <end position="167"/>
    </location>
</feature>
<name>A0ABD3MUL6_9STRA</name>
<dbReference type="EMBL" id="JALLBG020000082">
    <property type="protein sequence ID" value="KAL3766658.1"/>
    <property type="molecule type" value="Genomic_DNA"/>
</dbReference>
<evidence type="ECO:0000256" key="1">
    <source>
        <dbReference type="ARBA" id="ARBA00004141"/>
    </source>
</evidence>
<dbReference type="Pfam" id="PF12832">
    <property type="entry name" value="MFS_1_like"/>
    <property type="match status" value="1"/>
</dbReference>
<feature type="transmembrane region" description="Helical" evidence="6">
    <location>
        <begin position="121"/>
        <end position="142"/>
    </location>
</feature>
<feature type="transmembrane region" description="Helical" evidence="6">
    <location>
        <begin position="280"/>
        <end position="299"/>
    </location>
</feature>
<organism evidence="9 10">
    <name type="scientific">Discostella pseudostelligera</name>
    <dbReference type="NCBI Taxonomy" id="259834"/>
    <lineage>
        <taxon>Eukaryota</taxon>
        <taxon>Sar</taxon>
        <taxon>Stramenopiles</taxon>
        <taxon>Ochrophyta</taxon>
        <taxon>Bacillariophyta</taxon>
        <taxon>Coscinodiscophyceae</taxon>
        <taxon>Thalassiosirophycidae</taxon>
        <taxon>Stephanodiscales</taxon>
        <taxon>Stephanodiscaceae</taxon>
        <taxon>Discostella</taxon>
    </lineage>
</organism>
<accession>A0ABD3MUL6</accession>
<dbReference type="Proteomes" id="UP001530293">
    <property type="component" value="Unassembled WGS sequence"/>
</dbReference>
<evidence type="ECO:0000313" key="9">
    <source>
        <dbReference type="EMBL" id="KAL3766658.1"/>
    </source>
</evidence>
<evidence type="ECO:0000256" key="4">
    <source>
        <dbReference type="ARBA" id="ARBA00022989"/>
    </source>
</evidence>
<dbReference type="InterPro" id="IPR024989">
    <property type="entry name" value="MFS_assoc_dom"/>
</dbReference>
<keyword evidence="4 6" id="KW-1133">Transmembrane helix</keyword>
<dbReference type="PANTHER" id="PTHR16172:SF41">
    <property type="entry name" value="MAJOR FACILITATOR SUPERFAMILY DOMAIN-CONTAINING PROTEIN 6-LIKE"/>
    <property type="match status" value="1"/>
</dbReference>
<evidence type="ECO:0000256" key="5">
    <source>
        <dbReference type="ARBA" id="ARBA00023136"/>
    </source>
</evidence>
<evidence type="ECO:0000256" key="7">
    <source>
        <dbReference type="SAM" id="SignalP"/>
    </source>
</evidence>
<feature type="transmembrane region" description="Helical" evidence="6">
    <location>
        <begin position="498"/>
        <end position="517"/>
    </location>
</feature>
<protein>
    <recommendedName>
        <fullName evidence="8">Major facilitator superfamily (MFS) profile domain-containing protein</fullName>
    </recommendedName>
</protein>
<keyword evidence="5 6" id="KW-0472">Membrane</keyword>
<evidence type="ECO:0000313" key="10">
    <source>
        <dbReference type="Proteomes" id="UP001530293"/>
    </source>
</evidence>
<comment type="subcellular location">
    <subcellularLocation>
        <location evidence="1">Membrane</location>
        <topology evidence="1">Multi-pass membrane protein</topology>
    </subcellularLocation>
</comment>
<dbReference type="GO" id="GO:0016020">
    <property type="term" value="C:membrane"/>
    <property type="evidence" value="ECO:0007669"/>
    <property type="project" value="UniProtKB-SubCell"/>
</dbReference>
<feature type="transmembrane region" description="Helical" evidence="6">
    <location>
        <begin position="173"/>
        <end position="194"/>
    </location>
</feature>
<keyword evidence="7" id="KW-0732">Signal</keyword>
<evidence type="ECO:0000259" key="8">
    <source>
        <dbReference type="PROSITE" id="PS50850"/>
    </source>
</evidence>
<comment type="caution">
    <text evidence="9">The sequence shown here is derived from an EMBL/GenBank/DDBJ whole genome shotgun (WGS) entry which is preliminary data.</text>
</comment>
<feature type="transmembrane region" description="Helical" evidence="6">
    <location>
        <begin position="343"/>
        <end position="365"/>
    </location>
</feature>
<feature type="domain" description="Major facilitator superfamily (MFS) profile" evidence="8">
    <location>
        <begin position="341"/>
        <end position="543"/>
    </location>
</feature>
<evidence type="ECO:0000256" key="2">
    <source>
        <dbReference type="ARBA" id="ARBA00005241"/>
    </source>
</evidence>
<reference evidence="9 10" key="1">
    <citation type="submission" date="2024-10" db="EMBL/GenBank/DDBJ databases">
        <title>Updated reference genomes for cyclostephanoid diatoms.</title>
        <authorList>
            <person name="Roberts W.R."/>
            <person name="Alverson A.J."/>
        </authorList>
    </citation>
    <scope>NUCLEOTIDE SEQUENCE [LARGE SCALE GENOMIC DNA]</scope>
    <source>
        <strain evidence="9 10">AJA232-27</strain>
    </source>
</reference>
<feature type="transmembrane region" description="Helical" evidence="6">
    <location>
        <begin position="91"/>
        <end position="109"/>
    </location>
</feature>
<keyword evidence="10" id="KW-1185">Reference proteome</keyword>
<keyword evidence="3 6" id="KW-0812">Transmembrane</keyword>
<dbReference type="AlphaFoldDB" id="A0ABD3MUL6"/>
<dbReference type="InterPro" id="IPR036259">
    <property type="entry name" value="MFS_trans_sf"/>
</dbReference>
<feature type="transmembrane region" description="Helical" evidence="6">
    <location>
        <begin position="465"/>
        <end position="486"/>
    </location>
</feature>
<dbReference type="Gene3D" id="1.20.1250.20">
    <property type="entry name" value="MFS general substrate transporter like domains"/>
    <property type="match status" value="2"/>
</dbReference>
<dbReference type="InterPro" id="IPR051717">
    <property type="entry name" value="MFS_MFSD6"/>
</dbReference>
<dbReference type="PANTHER" id="PTHR16172">
    <property type="entry name" value="MAJOR FACILITATOR SUPERFAMILY DOMAIN-CONTAINING PROTEIN 6-LIKE"/>
    <property type="match status" value="1"/>
</dbReference>
<proteinExistence type="inferred from homology"/>
<sequence>MTRIILWRRAFHLVALILVLQIDDVMSLKRRNVDVTVSAVVSNHQRHDAKSVGFAMPPSSPREAKIIIASSPSSSHSSTKASQKILTSMRLLYLSYYASLGALMPYLPVYFHSLGHAGSSIGFLGAVKPLTTFLVAPLWGILSDQSNNPVSILQFTFVTSLVLQLLVGMNSNLHYLIATVFLAAILNAPVKSLIDNIVMSKLTSEEDKHQFGRMRLWGQIGFGAGSSLVGYLLSALPAVEDDSNGRSYTNTAAAATSTIVKNRALSAIVSRMRPLKGYEWAFVAHAILSIPVIFCIHAFRPEKSALAVESSKSKKQITGDVNEKKSTNVKEGWRLLSHNSDALIFFFLVFVIGTSSGCIENFAYVRVREVGGTGNNMGILRLVSSLAGAPMFWYSGPITEALGTDVVLVLSLLAYVVRFFNYAWMRHAYHALPAEALRGLTFALFWSSGSMYAHKISPPGMKATMLLIMNAMYGGLGQSLGAIIGGKLQSKFGTVNTFVYSGIFDACFVCALVVYLASVKERAFSTSNVVYKPDGQLKGTKKE</sequence>
<dbReference type="SUPFAM" id="SSF103473">
    <property type="entry name" value="MFS general substrate transporter"/>
    <property type="match status" value="1"/>
</dbReference>
<feature type="transmembrane region" description="Helical" evidence="6">
    <location>
        <begin position="406"/>
        <end position="424"/>
    </location>
</feature>
<evidence type="ECO:0000256" key="6">
    <source>
        <dbReference type="SAM" id="Phobius"/>
    </source>
</evidence>
<dbReference type="InterPro" id="IPR020846">
    <property type="entry name" value="MFS_dom"/>
</dbReference>
<evidence type="ECO:0000256" key="3">
    <source>
        <dbReference type="ARBA" id="ARBA00022692"/>
    </source>
</evidence>
<gene>
    <name evidence="9" type="ORF">ACHAWU_003414</name>
</gene>
<dbReference type="PROSITE" id="PS50850">
    <property type="entry name" value="MFS"/>
    <property type="match status" value="1"/>
</dbReference>
<feature type="signal peptide" evidence="7">
    <location>
        <begin position="1"/>
        <end position="27"/>
    </location>
</feature>